<dbReference type="CDD" id="cd00067">
    <property type="entry name" value="GAL4"/>
    <property type="match status" value="1"/>
</dbReference>
<dbReference type="SUPFAM" id="SSF57701">
    <property type="entry name" value="Zn2/Cys6 DNA-binding domain"/>
    <property type="match status" value="1"/>
</dbReference>
<dbReference type="Gene3D" id="4.10.240.10">
    <property type="entry name" value="Zn(2)-C6 fungal-type DNA-binding domain"/>
    <property type="match status" value="1"/>
</dbReference>
<reference evidence="4 5" key="1">
    <citation type="journal article" date="2024" name="Commun. Biol.">
        <title>Comparative genomic analysis of thermophilic fungi reveals convergent evolutionary adaptations and gene losses.</title>
        <authorList>
            <person name="Steindorff A.S."/>
            <person name="Aguilar-Pontes M.V."/>
            <person name="Robinson A.J."/>
            <person name="Andreopoulos B."/>
            <person name="LaButti K."/>
            <person name="Kuo A."/>
            <person name="Mondo S."/>
            <person name="Riley R."/>
            <person name="Otillar R."/>
            <person name="Haridas S."/>
            <person name="Lipzen A."/>
            <person name="Grimwood J."/>
            <person name="Schmutz J."/>
            <person name="Clum A."/>
            <person name="Reid I.D."/>
            <person name="Moisan M.C."/>
            <person name="Butler G."/>
            <person name="Nguyen T.T.M."/>
            <person name="Dewar K."/>
            <person name="Conant G."/>
            <person name="Drula E."/>
            <person name="Henrissat B."/>
            <person name="Hansel C."/>
            <person name="Singer S."/>
            <person name="Hutchinson M.I."/>
            <person name="de Vries R.P."/>
            <person name="Natvig D.O."/>
            <person name="Powell A.J."/>
            <person name="Tsang A."/>
            <person name="Grigoriev I.V."/>
        </authorList>
    </citation>
    <scope>NUCLEOTIDE SEQUENCE [LARGE SCALE GENOMIC DNA]</scope>
    <source>
        <strain evidence="4 5">ATCC 24622</strain>
    </source>
</reference>
<dbReference type="PANTHER" id="PTHR38111">
    <property type="entry name" value="ZN(2)-C6 FUNGAL-TYPE DOMAIN-CONTAINING PROTEIN-RELATED"/>
    <property type="match status" value="1"/>
</dbReference>
<accession>A0ABR3WGS2</accession>
<dbReference type="InterPro" id="IPR036864">
    <property type="entry name" value="Zn2-C6_fun-type_DNA-bd_sf"/>
</dbReference>
<evidence type="ECO:0000259" key="3">
    <source>
        <dbReference type="PROSITE" id="PS50048"/>
    </source>
</evidence>
<feature type="domain" description="Zn(2)-C6 fungal-type" evidence="3">
    <location>
        <begin position="9"/>
        <end position="37"/>
    </location>
</feature>
<name>A0ABR3WGS2_9PEZI</name>
<dbReference type="Pfam" id="PF00172">
    <property type="entry name" value="Zn_clus"/>
    <property type="match status" value="1"/>
</dbReference>
<proteinExistence type="predicted"/>
<organism evidence="4 5">
    <name type="scientific">Phialemonium thermophilum</name>
    <dbReference type="NCBI Taxonomy" id="223376"/>
    <lineage>
        <taxon>Eukaryota</taxon>
        <taxon>Fungi</taxon>
        <taxon>Dikarya</taxon>
        <taxon>Ascomycota</taxon>
        <taxon>Pezizomycotina</taxon>
        <taxon>Sordariomycetes</taxon>
        <taxon>Sordariomycetidae</taxon>
        <taxon>Cephalothecales</taxon>
        <taxon>Cephalothecaceae</taxon>
        <taxon>Phialemonium</taxon>
    </lineage>
</organism>
<keyword evidence="5" id="KW-1185">Reference proteome</keyword>
<feature type="compositionally biased region" description="Low complexity" evidence="2">
    <location>
        <begin position="486"/>
        <end position="504"/>
    </location>
</feature>
<gene>
    <name evidence="4" type="ORF">VTK73DRAFT_7110</name>
</gene>
<dbReference type="PROSITE" id="PS50048">
    <property type="entry name" value="ZN2_CY6_FUNGAL_2"/>
    <property type="match status" value="1"/>
</dbReference>
<evidence type="ECO:0000313" key="5">
    <source>
        <dbReference type="Proteomes" id="UP001586593"/>
    </source>
</evidence>
<dbReference type="InterPro" id="IPR053178">
    <property type="entry name" value="Osmoadaptation_assoc"/>
</dbReference>
<feature type="region of interest" description="Disordered" evidence="2">
    <location>
        <begin position="471"/>
        <end position="504"/>
    </location>
</feature>
<dbReference type="EMBL" id="JAZHXJ010000430">
    <property type="protein sequence ID" value="KAL1861435.1"/>
    <property type="molecule type" value="Genomic_DNA"/>
</dbReference>
<sequence length="504" mass="55752">MVGVPRSRGCQLCVKRKVKCDEARPACQNCQRYGASCPGYDRALKFVSEKHQIRQRRPKAATPQAVVPTPEKALAVRTAEGEEARERETRTAMLMCPSPDRGQFLGALLDRLRSSPSSDAVRLFAPWFTSATGLRAGENLALDSAVAALALHLVGKSNGDEYVVRQSRHIYGRSLGALQRLLDHPVSWRQSETLCATMALCLFELFAGTVNTDSWMKHASGVASLIQQRGSASYTDPWDRSMLRSFRPFIIMNAMFSDNECFLARPSWQRVLLEPDPALEGEPKRVSAMFDEYLAHLAKVPAVLHHALALREARARDVPVDPASVAALLRRATHLHGAFAGWFERRLRAYDEGPREVPSRDADSIFDTVLSYSSVWTGSLYMSFWATMLILHMCLGQCGRPVDATETVVGYARNICRSVEFVADDLLGPYRVGYPVRVAYEAADLRTQLWLLAKLARFRRFYAATDPAGFPEPGRNELLPGMTEVSSSSADGDASPSPPLSGIS</sequence>
<comment type="caution">
    <text evidence="4">The sequence shown here is derived from an EMBL/GenBank/DDBJ whole genome shotgun (WGS) entry which is preliminary data.</text>
</comment>
<dbReference type="SMART" id="SM00066">
    <property type="entry name" value="GAL4"/>
    <property type="match status" value="1"/>
</dbReference>
<dbReference type="InterPro" id="IPR001138">
    <property type="entry name" value="Zn2Cys6_DnaBD"/>
</dbReference>
<evidence type="ECO:0000313" key="4">
    <source>
        <dbReference type="EMBL" id="KAL1861435.1"/>
    </source>
</evidence>
<dbReference type="Proteomes" id="UP001586593">
    <property type="component" value="Unassembled WGS sequence"/>
</dbReference>
<evidence type="ECO:0000256" key="1">
    <source>
        <dbReference type="ARBA" id="ARBA00023242"/>
    </source>
</evidence>
<evidence type="ECO:0000256" key="2">
    <source>
        <dbReference type="SAM" id="MobiDB-lite"/>
    </source>
</evidence>
<dbReference type="PANTHER" id="PTHR38111:SF5">
    <property type="entry name" value="TRANSCRIPTION FACTOR DOMAIN-CONTAINING PROTEIN"/>
    <property type="match status" value="1"/>
</dbReference>
<dbReference type="Pfam" id="PF11951">
    <property type="entry name" value="Fungal_trans_2"/>
    <property type="match status" value="1"/>
</dbReference>
<dbReference type="InterPro" id="IPR021858">
    <property type="entry name" value="Fun_TF"/>
</dbReference>
<protein>
    <recommendedName>
        <fullName evidence="3">Zn(2)-C6 fungal-type domain-containing protein</fullName>
    </recommendedName>
</protein>
<keyword evidence="1" id="KW-0539">Nucleus</keyword>